<sequence>MAISSCAFAASICSNWPDIYPRILPKKQTCRYIVVSVISSDYLSRTLFIIRIREREPLSVSFFIVCSIRLRKSRSRLVAPADLTKVSNKASSFVIRAKISGARSRSTNKRTTAVRIRRQRSQLGQNQNEGSRCSNTCQARSGKRLPAAARCTTSKVSCTSSAGLDEREPRARLNK</sequence>
<name>A0A450WQN1_9GAMM</name>
<protein>
    <submittedName>
        <fullName evidence="1">Uncharacterized protein</fullName>
    </submittedName>
</protein>
<evidence type="ECO:0000313" key="1">
    <source>
        <dbReference type="EMBL" id="VFK19353.1"/>
    </source>
</evidence>
<reference evidence="1" key="1">
    <citation type="submission" date="2019-02" db="EMBL/GenBank/DDBJ databases">
        <authorList>
            <person name="Gruber-Vodicka R. H."/>
            <person name="Seah K. B. B."/>
        </authorList>
    </citation>
    <scope>NUCLEOTIDE SEQUENCE</scope>
    <source>
        <strain evidence="1">BECK_BY7</strain>
    </source>
</reference>
<dbReference type="EMBL" id="CAADFN010000057">
    <property type="protein sequence ID" value="VFK19353.1"/>
    <property type="molecule type" value="Genomic_DNA"/>
</dbReference>
<proteinExistence type="predicted"/>
<dbReference type="AlphaFoldDB" id="A0A450WQN1"/>
<organism evidence="1">
    <name type="scientific">Candidatus Kentrum sp. LFY</name>
    <dbReference type="NCBI Taxonomy" id="2126342"/>
    <lineage>
        <taxon>Bacteria</taxon>
        <taxon>Pseudomonadati</taxon>
        <taxon>Pseudomonadota</taxon>
        <taxon>Gammaproteobacteria</taxon>
        <taxon>Candidatus Kentrum</taxon>
    </lineage>
</organism>
<accession>A0A450WQN1</accession>
<gene>
    <name evidence="1" type="ORF">BECKLFY1418C_GA0070996_10571</name>
</gene>